<dbReference type="AlphaFoldDB" id="K8PFU2"/>
<evidence type="ECO:0000313" key="3">
    <source>
        <dbReference type="Proteomes" id="UP000001096"/>
    </source>
</evidence>
<gene>
    <name evidence="2" type="ORF">HMPREF9695_00599</name>
</gene>
<evidence type="ECO:0000256" key="1">
    <source>
        <dbReference type="SAM" id="Phobius"/>
    </source>
</evidence>
<feature type="transmembrane region" description="Helical" evidence="1">
    <location>
        <begin position="12"/>
        <end position="31"/>
    </location>
</feature>
<dbReference type="PATRIC" id="fig|883078.3.peg.621"/>
<comment type="caution">
    <text evidence="2">The sequence shown here is derived from an EMBL/GenBank/DDBJ whole genome shotgun (WGS) entry which is preliminary data.</text>
</comment>
<dbReference type="EMBL" id="AGWX01000001">
    <property type="protein sequence ID" value="EKS41507.1"/>
    <property type="molecule type" value="Genomic_DNA"/>
</dbReference>
<organism evidence="2 3">
    <name type="scientific">Afipia broomeae ATCC 49717</name>
    <dbReference type="NCBI Taxonomy" id="883078"/>
    <lineage>
        <taxon>Bacteria</taxon>
        <taxon>Pseudomonadati</taxon>
        <taxon>Pseudomonadota</taxon>
        <taxon>Alphaproteobacteria</taxon>
        <taxon>Hyphomicrobiales</taxon>
        <taxon>Nitrobacteraceae</taxon>
        <taxon>Afipia</taxon>
    </lineage>
</organism>
<dbReference type="HOGENOM" id="CLU_3113728_0_0_5"/>
<keyword evidence="1" id="KW-1133">Transmembrane helix</keyword>
<protein>
    <submittedName>
        <fullName evidence="2">Uncharacterized protein</fullName>
    </submittedName>
</protein>
<sequence length="50" mass="4784">MADGSDGASGILGVVVGVVLVIFVGAAMMMATGNMGNSGPSFTIKVPGAK</sequence>
<proteinExistence type="predicted"/>
<name>K8PFU2_9BRAD</name>
<reference evidence="2 3" key="1">
    <citation type="submission" date="2012-04" db="EMBL/GenBank/DDBJ databases">
        <title>The Genome Sequence of Afipia broomeae ATCC 49717.</title>
        <authorList>
            <consortium name="The Broad Institute Genome Sequencing Platform"/>
            <person name="Earl A."/>
            <person name="Ward D."/>
            <person name="Feldgarden M."/>
            <person name="Gevers D."/>
            <person name="Huys G."/>
            <person name="Walker B."/>
            <person name="Young S.K."/>
            <person name="Zeng Q."/>
            <person name="Gargeya S."/>
            <person name="Fitzgerald M."/>
            <person name="Haas B."/>
            <person name="Abouelleil A."/>
            <person name="Alvarado L."/>
            <person name="Arachchi H.M."/>
            <person name="Berlin A."/>
            <person name="Chapman S.B."/>
            <person name="Goldberg J."/>
            <person name="Griggs A."/>
            <person name="Gujja S."/>
            <person name="Hansen M."/>
            <person name="Howarth C."/>
            <person name="Imamovic A."/>
            <person name="Larimer J."/>
            <person name="McCowen C."/>
            <person name="Montmayeur A."/>
            <person name="Murphy C."/>
            <person name="Neiman D."/>
            <person name="Pearson M."/>
            <person name="Priest M."/>
            <person name="Roberts A."/>
            <person name="Saif S."/>
            <person name="Shea T."/>
            <person name="Sisk P."/>
            <person name="Sykes S."/>
            <person name="Wortman J."/>
            <person name="Nusbaum C."/>
            <person name="Birren B."/>
        </authorList>
    </citation>
    <scope>NUCLEOTIDE SEQUENCE [LARGE SCALE GENOMIC DNA]</scope>
    <source>
        <strain evidence="2 3">ATCC 49717</strain>
    </source>
</reference>
<dbReference type="RefSeq" id="WP_006019307.1">
    <property type="nucleotide sequence ID" value="NZ_KB375282.1"/>
</dbReference>
<keyword evidence="1" id="KW-0472">Membrane</keyword>
<evidence type="ECO:0000313" key="2">
    <source>
        <dbReference type="EMBL" id="EKS41507.1"/>
    </source>
</evidence>
<keyword evidence="3" id="KW-1185">Reference proteome</keyword>
<accession>K8PFU2</accession>
<dbReference type="Proteomes" id="UP000001096">
    <property type="component" value="Unassembled WGS sequence"/>
</dbReference>
<keyword evidence="1" id="KW-0812">Transmembrane</keyword>